<evidence type="ECO:0000313" key="2">
    <source>
        <dbReference type="Proteomes" id="UP001364224"/>
    </source>
</evidence>
<accession>A0ABU8B6H8</accession>
<dbReference type="EMBL" id="JAZHRV010000001">
    <property type="protein sequence ID" value="MEH2554075.1"/>
    <property type="molecule type" value="Genomic_DNA"/>
</dbReference>
<comment type="caution">
    <text evidence="1">The sequence shown here is derived from an EMBL/GenBank/DDBJ whole genome shotgun (WGS) entry which is preliminary data.</text>
</comment>
<reference evidence="1 2" key="1">
    <citation type="submission" date="2024-02" db="EMBL/GenBank/DDBJ databases">
        <title>Adaptive strategies in a cosmopolitan and abundant soil bacterium.</title>
        <authorList>
            <person name="Carini P."/>
        </authorList>
    </citation>
    <scope>NUCLEOTIDE SEQUENCE [LARGE SCALE GENOMIC DNA]</scope>
    <source>
        <strain evidence="1 2">AZCC 1608</strain>
    </source>
</reference>
<dbReference type="RefSeq" id="WP_334478719.1">
    <property type="nucleotide sequence ID" value="NZ_JAZHRV010000001.1"/>
</dbReference>
<gene>
    <name evidence="1" type="ORF">V1286_001604</name>
</gene>
<sequence>MIRLVPAMIARAGRAADAVQMRLKKARPALFGSPIRQNMVQLYRHDADFDTIISIPHHLSFLAPDTNIDIIYGVRVFDRNGKLVGSCEHRVKHFETLQEPISKLLGREPDEHGMFVVTCHYSSPAGIDFLGMTSPQFMTIFLPRSEQAAPQITHSHKYMDRIPPLKSKFPRRSALLEGDASLNLVGVSYFLMNSSRVTTNVDLTLSGPVGAVVHSARLKPRGTARLDFDAVGEGPFELTCELDRVINHRKPIAFRRFSSGLITAAHS</sequence>
<protein>
    <submittedName>
        <fullName evidence="1">Uncharacterized protein</fullName>
    </submittedName>
</protein>
<organism evidence="1 2">
    <name type="scientific">Bradyrhizobium algeriense</name>
    <dbReference type="NCBI Taxonomy" id="634784"/>
    <lineage>
        <taxon>Bacteria</taxon>
        <taxon>Pseudomonadati</taxon>
        <taxon>Pseudomonadota</taxon>
        <taxon>Alphaproteobacteria</taxon>
        <taxon>Hyphomicrobiales</taxon>
        <taxon>Nitrobacteraceae</taxon>
        <taxon>Bradyrhizobium</taxon>
    </lineage>
</organism>
<name>A0ABU8B6H8_9BRAD</name>
<keyword evidence="2" id="KW-1185">Reference proteome</keyword>
<dbReference type="Proteomes" id="UP001364224">
    <property type="component" value="Unassembled WGS sequence"/>
</dbReference>
<proteinExistence type="predicted"/>
<evidence type="ECO:0000313" key="1">
    <source>
        <dbReference type="EMBL" id="MEH2554075.1"/>
    </source>
</evidence>